<evidence type="ECO:0000259" key="3">
    <source>
        <dbReference type="Pfam" id="PF04059"/>
    </source>
</evidence>
<reference evidence="4 5" key="1">
    <citation type="submission" date="2016-11" db="EMBL/GenBank/DDBJ databases">
        <title>The macronuclear genome of Stentor coeruleus: a giant cell with tiny introns.</title>
        <authorList>
            <person name="Slabodnick M."/>
            <person name="Ruby J.G."/>
            <person name="Reiff S.B."/>
            <person name="Swart E.C."/>
            <person name="Gosai S."/>
            <person name="Prabakaran S."/>
            <person name="Witkowska E."/>
            <person name="Larue G.E."/>
            <person name="Fisher S."/>
            <person name="Freeman R.M."/>
            <person name="Gunawardena J."/>
            <person name="Chu W."/>
            <person name="Stover N.A."/>
            <person name="Gregory B.D."/>
            <person name="Nowacki M."/>
            <person name="Derisi J."/>
            <person name="Roy S.W."/>
            <person name="Marshall W.F."/>
            <person name="Sood P."/>
        </authorList>
    </citation>
    <scope>NUCLEOTIDE SEQUENCE [LARGE SCALE GENOMIC DNA]</scope>
    <source>
        <strain evidence="4">WM001</strain>
    </source>
</reference>
<feature type="compositionally biased region" description="Basic and acidic residues" evidence="2">
    <location>
        <begin position="154"/>
        <end position="163"/>
    </location>
</feature>
<dbReference type="OrthoDB" id="417481at2759"/>
<name>A0A1R2CTJ6_9CILI</name>
<evidence type="ECO:0000256" key="2">
    <source>
        <dbReference type="SAM" id="MobiDB-lite"/>
    </source>
</evidence>
<dbReference type="GO" id="GO:0003723">
    <property type="term" value="F:RNA binding"/>
    <property type="evidence" value="ECO:0007669"/>
    <property type="project" value="UniProtKB-KW"/>
</dbReference>
<feature type="region of interest" description="Disordered" evidence="2">
    <location>
        <begin position="149"/>
        <end position="172"/>
    </location>
</feature>
<sequence>MDALKKRRLQVFKSITRDLTPELLEKTVHTSSHSKAISTSNAIQFSFFPTDEDFKAPFVATPLHSSGSTNPSLLCTPRQNITNSGRCAISAYKPNEMHKIMSSKGSLKYSFQPSKAEVLDNSSEMSGNVSFESSSDYFSVFSNSPMLSISTQESSREECEERRKPKKRPLGPNEKDLYVIKIQAIKFNQDTRTTVMIKNIPNKYTQKMLLQAIDKKFSGTYDFLYLPIDFKNRCNVGYAFINFVDFKVIPSFCQEFSMKKWEKFNSEKICELAYGRIQGLRGLVQHFQNSSVINQVDSKVKPVILGKH</sequence>
<keyword evidence="1" id="KW-0694">RNA-binding</keyword>
<dbReference type="EMBL" id="MPUH01000064">
    <property type="protein sequence ID" value="OMJ92311.1"/>
    <property type="molecule type" value="Genomic_DNA"/>
</dbReference>
<evidence type="ECO:0000256" key="1">
    <source>
        <dbReference type="ARBA" id="ARBA00022884"/>
    </source>
</evidence>
<protein>
    <recommendedName>
        <fullName evidence="3">Mei2-like C-terminal RNA recognition motif domain-containing protein</fullName>
    </recommendedName>
</protein>
<gene>
    <name evidence="4" type="ORF">SteCoe_4973</name>
</gene>
<evidence type="ECO:0000313" key="4">
    <source>
        <dbReference type="EMBL" id="OMJ92311.1"/>
    </source>
</evidence>
<dbReference type="Pfam" id="PF04059">
    <property type="entry name" value="RRM_2"/>
    <property type="match status" value="1"/>
</dbReference>
<dbReference type="AlphaFoldDB" id="A0A1R2CTJ6"/>
<proteinExistence type="predicted"/>
<keyword evidence="5" id="KW-1185">Reference proteome</keyword>
<comment type="caution">
    <text evidence="4">The sequence shown here is derived from an EMBL/GenBank/DDBJ whole genome shotgun (WGS) entry which is preliminary data.</text>
</comment>
<dbReference type="CDD" id="cd12531">
    <property type="entry name" value="RRM3_MEI2_like"/>
    <property type="match status" value="1"/>
</dbReference>
<dbReference type="InterPro" id="IPR007201">
    <property type="entry name" value="Mei2-like_Rrm_C"/>
</dbReference>
<feature type="domain" description="Mei2-like C-terminal RNA recognition motif" evidence="3">
    <location>
        <begin position="192"/>
        <end position="288"/>
    </location>
</feature>
<dbReference type="InterPro" id="IPR035979">
    <property type="entry name" value="RBD_domain_sf"/>
</dbReference>
<organism evidence="4 5">
    <name type="scientific">Stentor coeruleus</name>
    <dbReference type="NCBI Taxonomy" id="5963"/>
    <lineage>
        <taxon>Eukaryota</taxon>
        <taxon>Sar</taxon>
        <taxon>Alveolata</taxon>
        <taxon>Ciliophora</taxon>
        <taxon>Postciliodesmatophora</taxon>
        <taxon>Heterotrichea</taxon>
        <taxon>Heterotrichida</taxon>
        <taxon>Stentoridae</taxon>
        <taxon>Stentor</taxon>
    </lineage>
</organism>
<dbReference type="InterPro" id="IPR034454">
    <property type="entry name" value="MEI2-like_RRM3"/>
</dbReference>
<evidence type="ECO:0000313" key="5">
    <source>
        <dbReference type="Proteomes" id="UP000187209"/>
    </source>
</evidence>
<dbReference type="PANTHER" id="PTHR23189">
    <property type="entry name" value="RNA RECOGNITION MOTIF-CONTAINING"/>
    <property type="match status" value="1"/>
</dbReference>
<dbReference type="Proteomes" id="UP000187209">
    <property type="component" value="Unassembled WGS sequence"/>
</dbReference>
<dbReference type="SUPFAM" id="SSF54928">
    <property type="entry name" value="RNA-binding domain, RBD"/>
    <property type="match status" value="1"/>
</dbReference>
<accession>A0A1R2CTJ6</accession>